<dbReference type="EMBL" id="JANAWD010000003">
    <property type="protein sequence ID" value="KAJ3492083.1"/>
    <property type="molecule type" value="Genomic_DNA"/>
</dbReference>
<keyword evidence="4" id="KW-1185">Reference proteome</keyword>
<feature type="transmembrane region" description="Helical" evidence="2">
    <location>
        <begin position="419"/>
        <end position="439"/>
    </location>
</feature>
<feature type="region of interest" description="Disordered" evidence="1">
    <location>
        <begin position="248"/>
        <end position="326"/>
    </location>
</feature>
<accession>A0AAD5YM73</accession>
<feature type="region of interest" description="Disordered" evidence="1">
    <location>
        <begin position="157"/>
        <end position="234"/>
    </location>
</feature>
<name>A0AAD5YM73_9APHY</name>
<evidence type="ECO:0000313" key="4">
    <source>
        <dbReference type="Proteomes" id="UP001212997"/>
    </source>
</evidence>
<feature type="compositionally biased region" description="Polar residues" evidence="1">
    <location>
        <begin position="56"/>
        <end position="71"/>
    </location>
</feature>
<feature type="compositionally biased region" description="Polar residues" evidence="1">
    <location>
        <begin position="86"/>
        <end position="95"/>
    </location>
</feature>
<organism evidence="3 4">
    <name type="scientific">Meripilus lineatus</name>
    <dbReference type="NCBI Taxonomy" id="2056292"/>
    <lineage>
        <taxon>Eukaryota</taxon>
        <taxon>Fungi</taxon>
        <taxon>Dikarya</taxon>
        <taxon>Basidiomycota</taxon>
        <taxon>Agaricomycotina</taxon>
        <taxon>Agaricomycetes</taxon>
        <taxon>Polyporales</taxon>
        <taxon>Meripilaceae</taxon>
        <taxon>Meripilus</taxon>
    </lineage>
</organism>
<feature type="region of interest" description="Disordered" evidence="1">
    <location>
        <begin position="1"/>
        <end position="140"/>
    </location>
</feature>
<keyword evidence="2" id="KW-0812">Transmembrane</keyword>
<feature type="compositionally biased region" description="Low complexity" evidence="1">
    <location>
        <begin position="100"/>
        <end position="111"/>
    </location>
</feature>
<proteinExistence type="predicted"/>
<keyword evidence="2" id="KW-1133">Transmembrane helix</keyword>
<feature type="compositionally biased region" description="Polar residues" evidence="1">
    <location>
        <begin position="1"/>
        <end position="13"/>
    </location>
</feature>
<evidence type="ECO:0000256" key="2">
    <source>
        <dbReference type="SAM" id="Phobius"/>
    </source>
</evidence>
<feature type="transmembrane region" description="Helical" evidence="2">
    <location>
        <begin position="510"/>
        <end position="532"/>
    </location>
</feature>
<feature type="transmembrane region" description="Helical" evidence="2">
    <location>
        <begin position="388"/>
        <end position="413"/>
    </location>
</feature>
<feature type="transmembrane region" description="Helical" evidence="2">
    <location>
        <begin position="472"/>
        <end position="490"/>
    </location>
</feature>
<sequence>MPNSRSLPSQRIATQLPFSPSQSRTSPTTPRRQQFTLTKPHGGSIANGTPRDRSGSVASSPSKPTSGQVSPSGEPPLTFPPILSYQPRTPTSSTHIPGISPSSSFFRPLRPQDTIPASPPPLPSLPIHRSASPGSMVSSEAHAMTPVHLPFTVQQRLSRNSDVSDSNNPSTEDLQHSTLPLPSTSKSTLPKASREPLLPIGPRSPRKASGPTRPSLSIMAGPYGRSETSISPSAKKMRNSLEKLFKRRPSHDTALTPISAGPSQVREDNGKPAAGFFSQDHQDQQDSPLSPMATNARMTFETSEDGHSPLSPVARYKNSSSPGQSSSISFQQYTFNPIPPTDVHPLPGETPVISQATGKFARRFEVHPSRNRFFLSGRILTGGDSPMAFIASLMVVFGITGVWFATTCVWWWINESPAVAAVGAYMCLLTISSMFATAFRDPGILPRELDPDPPYPPTSSETSMRAPLPRDLRVLTLFLVICTTAIHLWLLTTNRFGLSFRRAIATPQGVGSAIAFSISIVVVWPVSALLAYHLRIRNQAHKTLAGPPPPNPFTHGNWRRNLFYVLCRPVGYSWLDARAFATEDKREVNPGMFIMGDWQAAMEEGRGAGKGQ</sequence>
<feature type="compositionally biased region" description="Polar residues" evidence="1">
    <location>
        <begin position="157"/>
        <end position="172"/>
    </location>
</feature>
<dbReference type="AlphaFoldDB" id="A0AAD5YM73"/>
<feature type="compositionally biased region" description="Low complexity" evidence="1">
    <location>
        <begin position="17"/>
        <end position="36"/>
    </location>
</feature>
<protein>
    <submittedName>
        <fullName evidence="3">Uncharacterized protein</fullName>
    </submittedName>
</protein>
<feature type="compositionally biased region" description="Polar residues" evidence="1">
    <location>
        <begin position="292"/>
        <end position="301"/>
    </location>
</feature>
<dbReference type="Proteomes" id="UP001212997">
    <property type="component" value="Unassembled WGS sequence"/>
</dbReference>
<comment type="caution">
    <text evidence="3">The sequence shown here is derived from an EMBL/GenBank/DDBJ whole genome shotgun (WGS) entry which is preliminary data.</text>
</comment>
<reference evidence="3" key="1">
    <citation type="submission" date="2022-07" db="EMBL/GenBank/DDBJ databases">
        <title>Genome Sequence of Physisporinus lineatus.</title>
        <authorList>
            <person name="Buettner E."/>
        </authorList>
    </citation>
    <scope>NUCLEOTIDE SEQUENCE</scope>
    <source>
        <strain evidence="3">VT162</strain>
    </source>
</reference>
<feature type="compositionally biased region" description="Low complexity" evidence="1">
    <location>
        <begin position="177"/>
        <end position="191"/>
    </location>
</feature>
<gene>
    <name evidence="3" type="ORF">NLI96_g219</name>
</gene>
<keyword evidence="2" id="KW-0472">Membrane</keyword>
<evidence type="ECO:0000313" key="3">
    <source>
        <dbReference type="EMBL" id="KAJ3492083.1"/>
    </source>
</evidence>
<evidence type="ECO:0000256" key="1">
    <source>
        <dbReference type="SAM" id="MobiDB-lite"/>
    </source>
</evidence>